<accession>A0ABX0YY10</accession>
<protein>
    <submittedName>
        <fullName evidence="1">Uncharacterized protein</fullName>
    </submittedName>
</protein>
<dbReference type="InterPro" id="IPR040547">
    <property type="entry name" value="CdiI"/>
</dbReference>
<organism evidence="1 2">
    <name type="scientific">Streptomyces thermoviolaceus subsp. thermoviolaceus</name>
    <dbReference type="NCBI Taxonomy" id="66860"/>
    <lineage>
        <taxon>Bacteria</taxon>
        <taxon>Bacillati</taxon>
        <taxon>Actinomycetota</taxon>
        <taxon>Actinomycetes</taxon>
        <taxon>Kitasatosporales</taxon>
        <taxon>Streptomycetaceae</taxon>
        <taxon>Streptomyces</taxon>
    </lineage>
</organism>
<reference evidence="1 2" key="1">
    <citation type="submission" date="2020-03" db="EMBL/GenBank/DDBJ databases">
        <title>WGS of actinomycetes isolated from Thailand.</title>
        <authorList>
            <person name="Thawai C."/>
        </authorList>
    </citation>
    <scope>NUCLEOTIDE SEQUENCE [LARGE SCALE GENOMIC DNA]</scope>
    <source>
        <strain evidence="1 2">NBRC 13905</strain>
    </source>
</reference>
<name>A0ABX0YY10_STRTL</name>
<evidence type="ECO:0000313" key="1">
    <source>
        <dbReference type="EMBL" id="NJP15961.1"/>
    </source>
</evidence>
<dbReference type="RefSeq" id="WP_168131883.1">
    <property type="nucleotide sequence ID" value="NZ_BMVZ01000011.1"/>
</dbReference>
<gene>
    <name evidence="1" type="ORF">HCJ95_17115</name>
</gene>
<dbReference type="CDD" id="cd20691">
    <property type="entry name" value="CdiI_EC536-like"/>
    <property type="match status" value="1"/>
</dbReference>
<proteinExistence type="predicted"/>
<dbReference type="EMBL" id="JAATEL010000017">
    <property type="protein sequence ID" value="NJP15961.1"/>
    <property type="molecule type" value="Genomic_DNA"/>
</dbReference>
<dbReference type="Proteomes" id="UP000635996">
    <property type="component" value="Unassembled WGS sequence"/>
</dbReference>
<sequence length="142" mass="16284">MLSQGIDNTKTIEELEGNRWPDPPSDATYLVQSVHELRRRPIKDLGVDGLRRLITQNVGLRWLLPVALDHLRETAPIEAESGFYDDDLLHAVLTRTEEIWRNSPHLAHHLDETINLLTDILPDMQRLIAEWRAPLSDMLGLP</sequence>
<comment type="caution">
    <text evidence="1">The sequence shown here is derived from an EMBL/GenBank/DDBJ whole genome shotgun (WGS) entry which is preliminary data.</text>
</comment>
<evidence type="ECO:0000313" key="2">
    <source>
        <dbReference type="Proteomes" id="UP000635996"/>
    </source>
</evidence>
<keyword evidence="2" id="KW-1185">Reference proteome</keyword>
<dbReference type="Pfam" id="PF18616">
    <property type="entry name" value="CdiI_3"/>
    <property type="match status" value="1"/>
</dbReference>